<evidence type="ECO:0000256" key="1">
    <source>
        <dbReference type="SAM" id="MobiDB-lite"/>
    </source>
</evidence>
<dbReference type="InterPro" id="IPR012337">
    <property type="entry name" value="RNaseH-like_sf"/>
</dbReference>
<dbReference type="CDD" id="cd16963">
    <property type="entry name" value="CCE1"/>
    <property type="match status" value="1"/>
</dbReference>
<dbReference type="PANTHER" id="PTHR28072">
    <property type="entry name" value="CRUCIFORM CUTTING ENDONUCLEASE 1, MITOCHONDRIAL-RELATED"/>
    <property type="match status" value="1"/>
</dbReference>
<dbReference type="SUPFAM" id="SSF53098">
    <property type="entry name" value="Ribonuclease H-like"/>
    <property type="match status" value="1"/>
</dbReference>
<proteinExistence type="predicted"/>
<feature type="region of interest" description="Disordered" evidence="1">
    <location>
        <begin position="212"/>
        <end position="231"/>
    </location>
</feature>
<dbReference type="InterPro" id="IPR036397">
    <property type="entry name" value="RNaseH_sf"/>
</dbReference>
<protein>
    <submittedName>
        <fullName evidence="3">Mitochondrial resolvase Ydc2 catalytic domain-containing protein</fullName>
    </submittedName>
</protein>
<evidence type="ECO:0000313" key="4">
    <source>
        <dbReference type="Proteomes" id="UP001408356"/>
    </source>
</evidence>
<dbReference type="InterPro" id="IPR039197">
    <property type="entry name" value="Mrs1/Cce1"/>
</dbReference>
<dbReference type="Pfam" id="PF09159">
    <property type="entry name" value="Ydc2-catalyt"/>
    <property type="match status" value="1"/>
</dbReference>
<gene>
    <name evidence="3" type="ORF">SUNI508_11154</name>
</gene>
<dbReference type="PANTHER" id="PTHR28072:SF1">
    <property type="entry name" value="CRUCIFORM CUTTING ENDONUCLEASE 1, MITOCHONDRIAL-RELATED"/>
    <property type="match status" value="1"/>
</dbReference>
<name>A0ABR2UJP5_9PEZI</name>
<evidence type="ECO:0000259" key="2">
    <source>
        <dbReference type="Pfam" id="PF09159"/>
    </source>
</evidence>
<dbReference type="EMBL" id="JARVKF010000425">
    <property type="protein sequence ID" value="KAK9414581.1"/>
    <property type="molecule type" value="Genomic_DNA"/>
</dbReference>
<dbReference type="Proteomes" id="UP001408356">
    <property type="component" value="Unassembled WGS sequence"/>
</dbReference>
<sequence>MPSAFKLTQPLKLADLKTLAIACGVASSGTKVSLVQRLELSVRDFTRTPIVPTPNQRILSIDMGIRNLAFSLLTPPPDSLDRMRVGVRTPLPGVALKSWSRIVLASPATTESSSVEEDLWSPGNMAGMTLKLVQDQLLNFSEPPTHILIERQRFRSGGGAAVQEWTLRVNTLEAMIYSTLNTLKKCGYWQGDIIPISPKRVGPFWIEDTAMHDAAEPDGKEPKSRKNAKARHKKAKIDLVGNWLMDGKITPTDRAQVVSKSYLDRWQGKRAKKLSTEAVGLAGEPLQKLDDLADCLLQGLAWLKWQDNKRLLARDGPEALLGTGTRPS</sequence>
<evidence type="ECO:0000313" key="3">
    <source>
        <dbReference type="EMBL" id="KAK9414581.1"/>
    </source>
</evidence>
<feature type="compositionally biased region" description="Basic and acidic residues" evidence="1">
    <location>
        <begin position="212"/>
        <end position="224"/>
    </location>
</feature>
<feature type="domain" description="Mitochondrial resolvase Ydc2 catalytic" evidence="2">
    <location>
        <begin position="58"/>
        <end position="309"/>
    </location>
</feature>
<dbReference type="Gene3D" id="3.30.420.10">
    <property type="entry name" value="Ribonuclease H-like superfamily/Ribonuclease H"/>
    <property type="match status" value="1"/>
</dbReference>
<organism evidence="3 4">
    <name type="scientific">Seiridium unicorne</name>
    <dbReference type="NCBI Taxonomy" id="138068"/>
    <lineage>
        <taxon>Eukaryota</taxon>
        <taxon>Fungi</taxon>
        <taxon>Dikarya</taxon>
        <taxon>Ascomycota</taxon>
        <taxon>Pezizomycotina</taxon>
        <taxon>Sordariomycetes</taxon>
        <taxon>Xylariomycetidae</taxon>
        <taxon>Amphisphaeriales</taxon>
        <taxon>Sporocadaceae</taxon>
        <taxon>Seiridium</taxon>
    </lineage>
</organism>
<dbReference type="InterPro" id="IPR015242">
    <property type="entry name" value="Ydc2_cat"/>
</dbReference>
<comment type="caution">
    <text evidence="3">The sequence shown here is derived from an EMBL/GenBank/DDBJ whole genome shotgun (WGS) entry which is preliminary data.</text>
</comment>
<reference evidence="3 4" key="1">
    <citation type="journal article" date="2024" name="J. Plant Pathol.">
        <title>Sequence and assembly of the genome of Seiridium unicorne, isolate CBS 538.82, causal agent of cypress canker disease.</title>
        <authorList>
            <person name="Scali E."/>
            <person name="Rocca G.D."/>
            <person name="Danti R."/>
            <person name="Garbelotto M."/>
            <person name="Barberini S."/>
            <person name="Baroncelli R."/>
            <person name="Emiliani G."/>
        </authorList>
    </citation>
    <scope>NUCLEOTIDE SEQUENCE [LARGE SCALE GENOMIC DNA]</scope>
    <source>
        <strain evidence="3 4">BM-138-508</strain>
    </source>
</reference>
<accession>A0ABR2UJP5</accession>
<keyword evidence="4" id="KW-1185">Reference proteome</keyword>